<keyword evidence="1" id="KW-1133">Transmembrane helix</keyword>
<protein>
    <submittedName>
        <fullName evidence="2">Uncharacterized protein</fullName>
    </submittedName>
</protein>
<dbReference type="STRING" id="1921803.NIES593_03195"/>
<accession>A0A1U7HRA3</accession>
<feature type="transmembrane region" description="Helical" evidence="1">
    <location>
        <begin position="12"/>
        <end position="29"/>
    </location>
</feature>
<organism evidence="2 3">
    <name type="scientific">Hydrococcus rivularis NIES-593</name>
    <dbReference type="NCBI Taxonomy" id="1921803"/>
    <lineage>
        <taxon>Bacteria</taxon>
        <taxon>Bacillati</taxon>
        <taxon>Cyanobacteriota</taxon>
        <taxon>Cyanophyceae</taxon>
        <taxon>Pleurocapsales</taxon>
        <taxon>Hydrococcaceae</taxon>
        <taxon>Hydrococcus</taxon>
    </lineage>
</organism>
<keyword evidence="3" id="KW-1185">Reference proteome</keyword>
<reference evidence="2 3" key="1">
    <citation type="submission" date="2016-11" db="EMBL/GenBank/DDBJ databases">
        <title>Draft Genome Sequences of Nine Cyanobacterial Strains from Diverse Habitats.</title>
        <authorList>
            <person name="Zhu T."/>
            <person name="Hou S."/>
            <person name="Lu X."/>
            <person name="Hess W.R."/>
        </authorList>
    </citation>
    <scope>NUCLEOTIDE SEQUENCE [LARGE SCALE GENOMIC DNA]</scope>
    <source>
        <strain evidence="2 3">NIES-593</strain>
    </source>
</reference>
<dbReference type="AlphaFoldDB" id="A0A1U7HRA3"/>
<keyword evidence="1" id="KW-0472">Membrane</keyword>
<evidence type="ECO:0000313" key="3">
    <source>
        <dbReference type="Proteomes" id="UP000186868"/>
    </source>
</evidence>
<proteinExistence type="predicted"/>
<dbReference type="RefSeq" id="WP_073598205.1">
    <property type="nucleotide sequence ID" value="NZ_MRCB01000002.1"/>
</dbReference>
<name>A0A1U7HRA3_9CYAN</name>
<sequence>MGKNLRRISRGWIKLWVLGVLTAASWWTIERLAFSIERSSCPADLETLTDLLLEDLPSYANRVVQRARKLDRTPYLSTYVIVAGRPEFKPLPLNGRQYQPVLPDTSKQVFFTTLERRYNRNHVVEAQNYHWLFLTQTQDGWRLVLIYTQFGSPSDKKPPTPPQETSNGIIGQAIRLWLRDCRAGAIRSQG</sequence>
<evidence type="ECO:0000313" key="2">
    <source>
        <dbReference type="EMBL" id="OKH26097.1"/>
    </source>
</evidence>
<dbReference type="EMBL" id="MRCB01000002">
    <property type="protein sequence ID" value="OKH26097.1"/>
    <property type="molecule type" value="Genomic_DNA"/>
</dbReference>
<keyword evidence="1" id="KW-0812">Transmembrane</keyword>
<gene>
    <name evidence="2" type="ORF">NIES593_03195</name>
</gene>
<evidence type="ECO:0000256" key="1">
    <source>
        <dbReference type="SAM" id="Phobius"/>
    </source>
</evidence>
<dbReference type="Proteomes" id="UP000186868">
    <property type="component" value="Unassembled WGS sequence"/>
</dbReference>
<comment type="caution">
    <text evidence="2">The sequence shown here is derived from an EMBL/GenBank/DDBJ whole genome shotgun (WGS) entry which is preliminary data.</text>
</comment>